<dbReference type="GeneID" id="40333737"/>
<comment type="caution">
    <text evidence="2">The sequence shown here is derived from an EMBL/GenBank/DDBJ whole genome shotgun (WGS) entry which is preliminary data.</text>
</comment>
<evidence type="ECO:0000313" key="2">
    <source>
        <dbReference type="EMBL" id="RNE96424.1"/>
    </source>
</evidence>
<accession>A0A422MT92</accession>
<dbReference type="AlphaFoldDB" id="A0A422MT92"/>
<name>A0A422MT92_TRYRA</name>
<feature type="compositionally biased region" description="Polar residues" evidence="1">
    <location>
        <begin position="199"/>
        <end position="215"/>
    </location>
</feature>
<dbReference type="EMBL" id="MKGL01000691">
    <property type="protein sequence ID" value="RNE96424.1"/>
    <property type="molecule type" value="Genomic_DNA"/>
</dbReference>
<keyword evidence="3" id="KW-1185">Reference proteome</keyword>
<organism evidence="2 3">
    <name type="scientific">Trypanosoma rangeli</name>
    <dbReference type="NCBI Taxonomy" id="5698"/>
    <lineage>
        <taxon>Eukaryota</taxon>
        <taxon>Discoba</taxon>
        <taxon>Euglenozoa</taxon>
        <taxon>Kinetoplastea</taxon>
        <taxon>Metakinetoplastina</taxon>
        <taxon>Trypanosomatida</taxon>
        <taxon>Trypanosomatidae</taxon>
        <taxon>Trypanosoma</taxon>
        <taxon>Herpetosoma</taxon>
    </lineage>
</organism>
<feature type="compositionally biased region" description="Basic and acidic residues" evidence="1">
    <location>
        <begin position="227"/>
        <end position="250"/>
    </location>
</feature>
<dbReference type="OrthoDB" id="246931at2759"/>
<feature type="region of interest" description="Disordered" evidence="1">
    <location>
        <begin position="186"/>
        <end position="283"/>
    </location>
</feature>
<gene>
    <name evidence="2" type="ORF">TraAM80_09804</name>
</gene>
<dbReference type="Proteomes" id="UP000283634">
    <property type="component" value="Unassembled WGS sequence"/>
</dbReference>
<dbReference type="RefSeq" id="XP_029233673.1">
    <property type="nucleotide sequence ID" value="XM_029386466.1"/>
</dbReference>
<evidence type="ECO:0000313" key="3">
    <source>
        <dbReference type="Proteomes" id="UP000283634"/>
    </source>
</evidence>
<dbReference type="OMA" id="IVEQHEA"/>
<protein>
    <submittedName>
        <fullName evidence="2">Uncharacterized protein</fullName>
    </submittedName>
</protein>
<sequence>MKYLCSHSFLHASQDSIAASTRARTPTCSATILTLQCANAALTRDLEQCLDILRCARAFTDEVEKVVTAIPVFVASMQQHMQALMLLQHGVFLENATVLFQLWHRDHDSLLDAFEREAHDAHESYRCKVEGIVEQHEAELKEVHGGWRGKLDATRAELMELTRRLQSAEEYEKREARHTLLKRAAAVIERNRRGRRNNTTQTSQDTSAVACQTTDVYRRPVAVQTTEEEHQWHAESKKSKNDEEEREPKPRVSVPVALFADTPSVNTPREERGQRGGTRCTGA</sequence>
<proteinExistence type="predicted"/>
<dbReference type="VEuPathDB" id="TriTrypDB:TRSC58_04259"/>
<reference evidence="2 3" key="1">
    <citation type="journal article" date="2018" name="BMC Genomics">
        <title>Genomic comparison of Trypanosoma conorhini and Trypanosoma rangeli to Trypanosoma cruzi strains of high and low virulence.</title>
        <authorList>
            <person name="Bradwell K.R."/>
            <person name="Koparde V.N."/>
            <person name="Matveyev A.V."/>
            <person name="Serrano M.G."/>
            <person name="Alves J.M."/>
            <person name="Parikh H."/>
            <person name="Huang B."/>
            <person name="Lee V."/>
            <person name="Espinosa-Alvarez O."/>
            <person name="Ortiz P.A."/>
            <person name="Costa-Martins A.G."/>
            <person name="Teixeira M.M."/>
            <person name="Buck G.A."/>
        </authorList>
    </citation>
    <scope>NUCLEOTIDE SEQUENCE [LARGE SCALE GENOMIC DNA]</scope>
    <source>
        <strain evidence="2 3">AM80</strain>
    </source>
</reference>
<evidence type="ECO:0000256" key="1">
    <source>
        <dbReference type="SAM" id="MobiDB-lite"/>
    </source>
</evidence>